<dbReference type="InterPro" id="IPR027944">
    <property type="entry name" value="SEO_C"/>
</dbReference>
<evidence type="ECO:0000313" key="3">
    <source>
        <dbReference type="Proteomes" id="UP000467840"/>
    </source>
</evidence>
<keyword evidence="3" id="KW-1185">Reference proteome</keyword>
<dbReference type="InterPro" id="IPR039299">
    <property type="entry name" value="SEOA"/>
</dbReference>
<gene>
    <name evidence="2" type="ORF">GH714_028852</name>
</gene>
<dbReference type="PANTHER" id="PTHR33232">
    <property type="entry name" value="PROTEIN SIEVE ELEMENT OCCLUSION B-LIKE"/>
    <property type="match status" value="1"/>
</dbReference>
<name>A0A6A6LNA7_HEVBR</name>
<proteinExistence type="predicted"/>
<evidence type="ECO:0000313" key="2">
    <source>
        <dbReference type="EMBL" id="KAF2301738.1"/>
    </source>
</evidence>
<dbReference type="Proteomes" id="UP000467840">
    <property type="component" value="Chromosome 4"/>
</dbReference>
<accession>A0A6A6LNA7</accession>
<dbReference type="Pfam" id="PF14577">
    <property type="entry name" value="SEO_C"/>
    <property type="match status" value="2"/>
</dbReference>
<organism evidence="2 3">
    <name type="scientific">Hevea brasiliensis</name>
    <name type="common">Para rubber tree</name>
    <name type="synonym">Siphonia brasiliensis</name>
    <dbReference type="NCBI Taxonomy" id="3981"/>
    <lineage>
        <taxon>Eukaryota</taxon>
        <taxon>Viridiplantae</taxon>
        <taxon>Streptophyta</taxon>
        <taxon>Embryophyta</taxon>
        <taxon>Tracheophyta</taxon>
        <taxon>Spermatophyta</taxon>
        <taxon>Magnoliopsida</taxon>
        <taxon>eudicotyledons</taxon>
        <taxon>Gunneridae</taxon>
        <taxon>Pentapetalae</taxon>
        <taxon>rosids</taxon>
        <taxon>fabids</taxon>
        <taxon>Malpighiales</taxon>
        <taxon>Euphorbiaceae</taxon>
        <taxon>Crotonoideae</taxon>
        <taxon>Micrandreae</taxon>
        <taxon>Hevea</taxon>
    </lineage>
</organism>
<sequence>MKIEEKEESFPEFDILLVLQLNITMSALRALYHSFGLLTARCVSTERQGLVLVTFDWFQVEGRNICIYGSDNPDWIREFNAQMKEIRSVGVQIEMVYVGSRHLSERESMRRSIFRPQQSISSDHIQEAVSALLDSTDEGWAVIGKGNTTDIVKLHGTKTMECLNKFSGWEENVIKLGFLGALRSAPEEAAPLPGPCNNSNIVPYNYQLKKL</sequence>
<protein>
    <recommendedName>
        <fullName evidence="1">Sieve element occlusion C-terminal domain-containing protein</fullName>
    </recommendedName>
</protein>
<evidence type="ECO:0000259" key="1">
    <source>
        <dbReference type="Pfam" id="PF14577"/>
    </source>
</evidence>
<dbReference type="PANTHER" id="PTHR33232:SF11">
    <property type="entry name" value="PROTEIN SIEVE ELEMENT OCCLUSION C"/>
    <property type="match status" value="1"/>
</dbReference>
<comment type="caution">
    <text evidence="2">The sequence shown here is derived from an EMBL/GenBank/DDBJ whole genome shotgun (WGS) entry which is preliminary data.</text>
</comment>
<dbReference type="AlphaFoldDB" id="A0A6A6LNA7"/>
<dbReference type="GO" id="GO:0010088">
    <property type="term" value="P:phloem development"/>
    <property type="evidence" value="ECO:0007669"/>
    <property type="project" value="InterPro"/>
</dbReference>
<feature type="domain" description="Sieve element occlusion C-terminal" evidence="1">
    <location>
        <begin position="107"/>
        <end position="203"/>
    </location>
</feature>
<reference evidence="2 3" key="1">
    <citation type="journal article" date="2020" name="Mol. Plant">
        <title>The Chromosome-Based Rubber Tree Genome Provides New Insights into Spurge Genome Evolution and Rubber Biosynthesis.</title>
        <authorList>
            <person name="Liu J."/>
            <person name="Shi C."/>
            <person name="Shi C.C."/>
            <person name="Li W."/>
            <person name="Zhang Q.J."/>
            <person name="Zhang Y."/>
            <person name="Li K."/>
            <person name="Lu H.F."/>
            <person name="Shi C."/>
            <person name="Zhu S.T."/>
            <person name="Xiao Z.Y."/>
            <person name="Nan H."/>
            <person name="Yue Y."/>
            <person name="Zhu X.G."/>
            <person name="Wu Y."/>
            <person name="Hong X.N."/>
            <person name="Fan G.Y."/>
            <person name="Tong Y."/>
            <person name="Zhang D."/>
            <person name="Mao C.L."/>
            <person name="Liu Y.L."/>
            <person name="Hao S.J."/>
            <person name="Liu W.Q."/>
            <person name="Lv M.Q."/>
            <person name="Zhang H.B."/>
            <person name="Liu Y."/>
            <person name="Hu-Tang G.R."/>
            <person name="Wang J.P."/>
            <person name="Wang J.H."/>
            <person name="Sun Y.H."/>
            <person name="Ni S.B."/>
            <person name="Chen W.B."/>
            <person name="Zhang X.C."/>
            <person name="Jiao Y.N."/>
            <person name="Eichler E.E."/>
            <person name="Li G.H."/>
            <person name="Liu X."/>
            <person name="Gao L.Z."/>
        </authorList>
    </citation>
    <scope>NUCLEOTIDE SEQUENCE [LARGE SCALE GENOMIC DNA]</scope>
    <source>
        <strain evidence="3">cv. GT1</strain>
        <tissue evidence="2">Leaf</tissue>
    </source>
</reference>
<dbReference type="EMBL" id="JAAGAX010000010">
    <property type="protein sequence ID" value="KAF2301738.1"/>
    <property type="molecule type" value="Genomic_DNA"/>
</dbReference>
<feature type="domain" description="Sieve element occlusion C-terminal" evidence="1">
    <location>
        <begin position="56"/>
        <end position="106"/>
    </location>
</feature>